<evidence type="ECO:0000256" key="5">
    <source>
        <dbReference type="SAM" id="Phobius"/>
    </source>
</evidence>
<dbReference type="Gene3D" id="1.20.1250.20">
    <property type="entry name" value="MFS general substrate transporter like domains"/>
    <property type="match status" value="1"/>
</dbReference>
<protein>
    <submittedName>
        <fullName evidence="7">MFS family permease</fullName>
    </submittedName>
</protein>
<keyword evidence="2 5" id="KW-0812">Transmembrane</keyword>
<dbReference type="GO" id="GO:0005886">
    <property type="term" value="C:plasma membrane"/>
    <property type="evidence" value="ECO:0007669"/>
    <property type="project" value="UniProtKB-SubCell"/>
</dbReference>
<dbReference type="Pfam" id="PF07690">
    <property type="entry name" value="MFS_1"/>
    <property type="match status" value="1"/>
</dbReference>
<dbReference type="GO" id="GO:0022857">
    <property type="term" value="F:transmembrane transporter activity"/>
    <property type="evidence" value="ECO:0007669"/>
    <property type="project" value="InterPro"/>
</dbReference>
<proteinExistence type="predicted"/>
<evidence type="ECO:0000256" key="3">
    <source>
        <dbReference type="ARBA" id="ARBA00022989"/>
    </source>
</evidence>
<dbReference type="InterPro" id="IPR011701">
    <property type="entry name" value="MFS"/>
</dbReference>
<dbReference type="InterPro" id="IPR036259">
    <property type="entry name" value="MFS_trans_sf"/>
</dbReference>
<feature type="transmembrane region" description="Helical" evidence="5">
    <location>
        <begin position="48"/>
        <end position="69"/>
    </location>
</feature>
<dbReference type="PANTHER" id="PTHR23542:SF1">
    <property type="entry name" value="MAJOR FACILITATOR SUPERFAMILY (MFS) PROFILE DOMAIN-CONTAINING PROTEIN"/>
    <property type="match status" value="1"/>
</dbReference>
<feature type="transmembrane region" description="Helical" evidence="5">
    <location>
        <begin position="167"/>
        <end position="187"/>
    </location>
</feature>
<organism evidence="7 8">
    <name type="scientific">Micrococcus cohnii</name>
    <dbReference type="NCBI Taxonomy" id="993416"/>
    <lineage>
        <taxon>Bacteria</taxon>
        <taxon>Bacillati</taxon>
        <taxon>Actinomycetota</taxon>
        <taxon>Actinomycetes</taxon>
        <taxon>Micrococcales</taxon>
        <taxon>Micrococcaceae</taxon>
        <taxon>Micrococcus</taxon>
    </lineage>
</organism>
<dbReference type="RefSeq" id="WP_158495599.1">
    <property type="nucleotide sequence ID" value="NZ_JACHNA010000001.1"/>
</dbReference>
<feature type="transmembrane region" description="Helical" evidence="5">
    <location>
        <begin position="299"/>
        <end position="323"/>
    </location>
</feature>
<evidence type="ECO:0000256" key="1">
    <source>
        <dbReference type="ARBA" id="ARBA00004651"/>
    </source>
</evidence>
<comment type="caution">
    <text evidence="7">The sequence shown here is derived from an EMBL/GenBank/DDBJ whole genome shotgun (WGS) entry which is preliminary data.</text>
</comment>
<dbReference type="InterPro" id="IPR020846">
    <property type="entry name" value="MFS_dom"/>
</dbReference>
<accession>A0A7W7GMJ3</accession>
<dbReference type="Proteomes" id="UP000540191">
    <property type="component" value="Unassembled WGS sequence"/>
</dbReference>
<feature type="domain" description="Major facilitator superfamily (MFS) profile" evidence="6">
    <location>
        <begin position="294"/>
        <end position="487"/>
    </location>
</feature>
<evidence type="ECO:0000259" key="6">
    <source>
        <dbReference type="PROSITE" id="PS50850"/>
    </source>
</evidence>
<evidence type="ECO:0000256" key="2">
    <source>
        <dbReference type="ARBA" id="ARBA00022692"/>
    </source>
</evidence>
<dbReference type="PANTHER" id="PTHR23542">
    <property type="match status" value="1"/>
</dbReference>
<dbReference type="AlphaFoldDB" id="A0A7W7GMJ3"/>
<feature type="transmembrane region" description="Helical" evidence="5">
    <location>
        <begin position="18"/>
        <end position="42"/>
    </location>
</feature>
<keyword evidence="3 5" id="KW-1133">Transmembrane helix</keyword>
<keyword evidence="8" id="KW-1185">Reference proteome</keyword>
<name>A0A7W7GMJ3_9MICC</name>
<feature type="transmembrane region" description="Helical" evidence="5">
    <location>
        <begin position="138"/>
        <end position="161"/>
    </location>
</feature>
<feature type="transmembrane region" description="Helical" evidence="5">
    <location>
        <begin position="335"/>
        <end position="359"/>
    </location>
</feature>
<dbReference type="PROSITE" id="PS50850">
    <property type="entry name" value="MFS"/>
    <property type="match status" value="1"/>
</dbReference>
<feature type="transmembrane region" description="Helical" evidence="5">
    <location>
        <begin position="81"/>
        <end position="99"/>
    </location>
</feature>
<keyword evidence="4 5" id="KW-0472">Membrane</keyword>
<evidence type="ECO:0000313" key="7">
    <source>
        <dbReference type="EMBL" id="MBB4734876.1"/>
    </source>
</evidence>
<feature type="transmembrane region" description="Helical" evidence="5">
    <location>
        <begin position="105"/>
        <end position="126"/>
    </location>
</feature>
<feature type="transmembrane region" description="Helical" evidence="5">
    <location>
        <begin position="390"/>
        <end position="408"/>
    </location>
</feature>
<dbReference type="SUPFAM" id="SSF103473">
    <property type="entry name" value="MFS general substrate transporter"/>
    <property type="match status" value="1"/>
</dbReference>
<sequence length="487" mass="50329">MDFSAYGRLLADGRIRNLLLVGFIARFPHTAAGVILTLHVAVTLGEGYGQAGLAAAAMTLGIAVGSPWRGRAIDVQGLRRALVPSVVMEALVWSLVPWVPYPWMLALVFVGGVFSLPIFSVVRQGLGVLTHGRHRQTAFALDSIITETIFMMGPALGAVVAASWSSAWGLMIVGWSAALGGLLLIWFNPPTRSTQVSGVGPEAYTEADDREQALAQAVQGAPMHLDVTAPDLATGAIPVVTDAIPAITGSMPMIAPDGSGPVAAGVDRPDGVTAVGEGATADGVVVTRAERLRLWRVRAFGWVSPPALAVLVVAMAAGIVLVGTEVTMVAELERVGLAGSVGVVYAFWCGASAIGGLLYGAWGRDVPPLVLMGLFALFTVPMAFVDGVWALAFASLPSGLLTSPTLAAASSRLSTLVAEERRGEAMGYYGSAMTAGAAMGAPLVGLFIDAFHPWVGYLVVAAAGLVLVCVAGALTVLRRRRVSRAAG</sequence>
<gene>
    <name evidence="7" type="ORF">HDA30_000384</name>
</gene>
<evidence type="ECO:0000256" key="4">
    <source>
        <dbReference type="ARBA" id="ARBA00023136"/>
    </source>
</evidence>
<comment type="subcellular location">
    <subcellularLocation>
        <location evidence="1">Cell membrane</location>
        <topology evidence="1">Multi-pass membrane protein</topology>
    </subcellularLocation>
</comment>
<feature type="transmembrane region" description="Helical" evidence="5">
    <location>
        <begin position="366"/>
        <end position="384"/>
    </location>
</feature>
<feature type="transmembrane region" description="Helical" evidence="5">
    <location>
        <begin position="428"/>
        <end position="448"/>
    </location>
</feature>
<evidence type="ECO:0000313" key="8">
    <source>
        <dbReference type="Proteomes" id="UP000540191"/>
    </source>
</evidence>
<feature type="transmembrane region" description="Helical" evidence="5">
    <location>
        <begin position="454"/>
        <end position="477"/>
    </location>
</feature>
<reference evidence="7 8" key="1">
    <citation type="submission" date="2020-08" db="EMBL/GenBank/DDBJ databases">
        <title>Sequencing the genomes of 1000 actinobacteria strains.</title>
        <authorList>
            <person name="Klenk H.-P."/>
        </authorList>
    </citation>
    <scope>NUCLEOTIDE SEQUENCE [LARGE SCALE GENOMIC DNA]</scope>
    <source>
        <strain evidence="7 8">DSM 23974</strain>
    </source>
</reference>
<dbReference type="EMBL" id="JACHNA010000001">
    <property type="protein sequence ID" value="MBB4734876.1"/>
    <property type="molecule type" value="Genomic_DNA"/>
</dbReference>